<reference evidence="1" key="1">
    <citation type="journal article" date="2009" name="Rice">
        <title>De Novo Next Generation Sequencing of Plant Genomes.</title>
        <authorList>
            <person name="Rounsley S."/>
            <person name="Marri P.R."/>
            <person name="Yu Y."/>
            <person name="He R."/>
            <person name="Sisneros N."/>
            <person name="Goicoechea J.L."/>
            <person name="Lee S.J."/>
            <person name="Angelova A."/>
            <person name="Kudrna D."/>
            <person name="Luo M."/>
            <person name="Affourtit J."/>
            <person name="Desany B."/>
            <person name="Knight J."/>
            <person name="Niazi F."/>
            <person name="Egholm M."/>
            <person name="Wing R.A."/>
        </authorList>
    </citation>
    <scope>NUCLEOTIDE SEQUENCE [LARGE SCALE GENOMIC DNA]</scope>
    <source>
        <strain evidence="1">cv. IRGC 105608</strain>
    </source>
</reference>
<dbReference type="AlphaFoldDB" id="A0A0D3GQ21"/>
<dbReference type="HOGENOM" id="CLU_2761791_0_0_1"/>
<sequence length="70" mass="6951">MGSRAASSGTRFGTICWRTVPFARMAPLVHSIGSRGGVGTAQIAPSPSAGSRSSRFSIAVGCIAAVGVAT</sequence>
<organism evidence="1">
    <name type="scientific">Oryza barthii</name>
    <dbReference type="NCBI Taxonomy" id="65489"/>
    <lineage>
        <taxon>Eukaryota</taxon>
        <taxon>Viridiplantae</taxon>
        <taxon>Streptophyta</taxon>
        <taxon>Embryophyta</taxon>
        <taxon>Tracheophyta</taxon>
        <taxon>Spermatophyta</taxon>
        <taxon>Magnoliopsida</taxon>
        <taxon>Liliopsida</taxon>
        <taxon>Poales</taxon>
        <taxon>Poaceae</taxon>
        <taxon>BOP clade</taxon>
        <taxon>Oryzoideae</taxon>
        <taxon>Oryzeae</taxon>
        <taxon>Oryzinae</taxon>
        <taxon>Oryza</taxon>
    </lineage>
</organism>
<protein>
    <submittedName>
        <fullName evidence="1">Uncharacterized protein</fullName>
    </submittedName>
</protein>
<accession>A0A0D3GQ21</accession>
<evidence type="ECO:0000313" key="1">
    <source>
        <dbReference type="EnsemblPlants" id="OBART07G11540.1"/>
    </source>
</evidence>
<dbReference type="EnsemblPlants" id="OBART07G11540.1">
    <property type="protein sequence ID" value="OBART07G11540.1"/>
    <property type="gene ID" value="OBART07G11540"/>
</dbReference>
<name>A0A0D3GQ21_9ORYZ</name>
<keyword evidence="2" id="KW-1185">Reference proteome</keyword>
<dbReference type="Proteomes" id="UP000026960">
    <property type="component" value="Chromosome 7"/>
</dbReference>
<dbReference type="Gramene" id="OBART07G11540.1">
    <property type="protein sequence ID" value="OBART07G11540.1"/>
    <property type="gene ID" value="OBART07G11540"/>
</dbReference>
<proteinExistence type="predicted"/>
<evidence type="ECO:0000313" key="2">
    <source>
        <dbReference type="Proteomes" id="UP000026960"/>
    </source>
</evidence>
<dbReference type="PaxDb" id="65489-OBART07G11540.1"/>
<reference evidence="1" key="2">
    <citation type="submission" date="2015-03" db="UniProtKB">
        <authorList>
            <consortium name="EnsemblPlants"/>
        </authorList>
    </citation>
    <scope>IDENTIFICATION</scope>
</reference>